<keyword evidence="9" id="KW-0460">Magnesium</keyword>
<evidence type="ECO:0000256" key="8">
    <source>
        <dbReference type="ARBA" id="ARBA00022801"/>
    </source>
</evidence>
<dbReference type="GO" id="GO:0006310">
    <property type="term" value="P:DNA recombination"/>
    <property type="evidence" value="ECO:0007669"/>
    <property type="project" value="UniProtKB-KW"/>
</dbReference>
<keyword evidence="8" id="KW-0378">Hydrolase</keyword>
<dbReference type="GO" id="GO:0006281">
    <property type="term" value="P:DNA repair"/>
    <property type="evidence" value="ECO:0007669"/>
    <property type="project" value="UniProtKB-KW"/>
</dbReference>
<evidence type="ECO:0000256" key="10">
    <source>
        <dbReference type="ARBA" id="ARBA00023172"/>
    </source>
</evidence>
<evidence type="ECO:0000256" key="3">
    <source>
        <dbReference type="ARBA" id="ARBA00022490"/>
    </source>
</evidence>
<dbReference type="InterPro" id="IPR004612">
    <property type="entry name" value="Resolv_RecU"/>
</dbReference>
<dbReference type="Gene3D" id="3.40.1350.10">
    <property type="match status" value="1"/>
</dbReference>
<sequence length="224" mass="25758">MAYSGAHGSAFENLINWSNDMYRNNEIALIEKRATPVVVTKKYKDGRIKEGYYEKKSTVDYDGIYKGRFVAFEAKATINDKRFDLKNIKPHQYEWLLQAEQMGAICFILLEFSKEHSIFLVPFALIKECMTTADNGGPKSIKRAVFDEKAYLVTPTNRALVDYLYYVDKLGVCVAMEQNHATSISGHYSHTKKEGSSIQKTFLLKMHVCLIYRCHHDFQLLVCI</sequence>
<evidence type="ECO:0000313" key="15">
    <source>
        <dbReference type="Proteomes" id="UP000031093"/>
    </source>
</evidence>
<keyword evidence="7" id="KW-0227">DNA damage</keyword>
<evidence type="ECO:0000256" key="4">
    <source>
        <dbReference type="ARBA" id="ARBA00022722"/>
    </source>
</evidence>
<dbReference type="InterPro" id="IPR011856">
    <property type="entry name" value="tRNA_endonuc-like_dom_sf"/>
</dbReference>
<evidence type="ECO:0000256" key="1">
    <source>
        <dbReference type="ARBA" id="ARBA00001946"/>
    </source>
</evidence>
<keyword evidence="15" id="KW-1185">Reference proteome</keyword>
<proteinExistence type="inferred from homology"/>
<dbReference type="Proteomes" id="UP000031093">
    <property type="component" value="Segment"/>
</dbReference>
<dbReference type="InterPro" id="IPR011335">
    <property type="entry name" value="Restrct_endonuc-II-like"/>
</dbReference>
<evidence type="ECO:0000256" key="12">
    <source>
        <dbReference type="ARBA" id="ARBA00023447"/>
    </source>
</evidence>
<dbReference type="Pfam" id="PF03838">
    <property type="entry name" value="RecU"/>
    <property type="match status" value="1"/>
</dbReference>
<protein>
    <recommendedName>
        <fullName evidence="13">Holliday junction resolvase RecU</fullName>
    </recommendedName>
</protein>
<dbReference type="GO" id="GO:0003676">
    <property type="term" value="F:nucleic acid binding"/>
    <property type="evidence" value="ECO:0007669"/>
    <property type="project" value="InterPro"/>
</dbReference>
<keyword evidence="10" id="KW-0233">DNA recombination</keyword>
<evidence type="ECO:0000256" key="9">
    <source>
        <dbReference type="ARBA" id="ARBA00022842"/>
    </source>
</evidence>
<keyword evidence="5" id="KW-0479">Metal-binding</keyword>
<dbReference type="GO" id="GO:0016787">
    <property type="term" value="F:hydrolase activity"/>
    <property type="evidence" value="ECO:0007669"/>
    <property type="project" value="UniProtKB-KW"/>
</dbReference>
<name>A0A125RQ75_9CAUD</name>
<gene>
    <name evidence="14" type="ORF">BMBtpLA_64</name>
</gene>
<keyword evidence="3" id="KW-0963">Cytoplasm</keyword>
<evidence type="ECO:0000256" key="13">
    <source>
        <dbReference type="ARBA" id="ARBA00029523"/>
    </source>
</evidence>
<comment type="cofactor">
    <cofactor evidence="1">
        <name>Mg(2+)</name>
        <dbReference type="ChEBI" id="CHEBI:18420"/>
    </cofactor>
</comment>
<dbReference type="EMBL" id="KJ024807">
    <property type="protein sequence ID" value="AMD43737.1"/>
    <property type="molecule type" value="Genomic_DNA"/>
</dbReference>
<organism evidence="14 15">
    <name type="scientific">Bacillus phage vB_BtS_BMBtp3</name>
    <dbReference type="NCBI Taxonomy" id="1445809"/>
    <lineage>
        <taxon>Viruses</taxon>
        <taxon>Duplodnaviria</taxon>
        <taxon>Heunggongvirae</taxon>
        <taxon>Uroviricota</taxon>
        <taxon>Caudoviricetes</taxon>
        <taxon>Waukeshavirus</taxon>
        <taxon>Waukeshavirus BMBtp3</taxon>
    </lineage>
</organism>
<keyword evidence="11" id="KW-0234">DNA repair</keyword>
<dbReference type="OrthoDB" id="9340at10239"/>
<dbReference type="GO" id="GO:0046872">
    <property type="term" value="F:metal ion binding"/>
    <property type="evidence" value="ECO:0007669"/>
    <property type="project" value="UniProtKB-KW"/>
</dbReference>
<evidence type="ECO:0000256" key="5">
    <source>
        <dbReference type="ARBA" id="ARBA00022723"/>
    </source>
</evidence>
<dbReference type="SUPFAM" id="SSF52980">
    <property type="entry name" value="Restriction endonuclease-like"/>
    <property type="match status" value="1"/>
</dbReference>
<reference evidence="15" key="1">
    <citation type="submission" date="2014-01" db="EMBL/GenBank/DDBJ databases">
        <title>Complete genome sequence of novel bacteriophage BMBTP3 with a mosaic organization.</title>
        <authorList>
            <person name="Zhu L."/>
            <person name="Wang Y."/>
            <person name="Sun M."/>
        </authorList>
    </citation>
    <scope>NUCLEOTIDE SEQUENCE [LARGE SCALE GENOMIC DNA]</scope>
</reference>
<dbReference type="RefSeq" id="YP_009229827.1">
    <property type="nucleotide sequence ID" value="NC_028748.2"/>
</dbReference>
<evidence type="ECO:0000256" key="6">
    <source>
        <dbReference type="ARBA" id="ARBA00022759"/>
    </source>
</evidence>
<dbReference type="KEGG" id="vg:26613734"/>
<evidence type="ECO:0000256" key="2">
    <source>
        <dbReference type="ARBA" id="ARBA00004496"/>
    </source>
</evidence>
<comment type="similarity">
    <text evidence="12">Belongs to the RecU family.</text>
</comment>
<keyword evidence="4" id="KW-0540">Nuclease</keyword>
<dbReference type="HAMAP" id="MF_00130">
    <property type="entry name" value="RecU"/>
    <property type="match status" value="1"/>
</dbReference>
<evidence type="ECO:0000256" key="7">
    <source>
        <dbReference type="ARBA" id="ARBA00022763"/>
    </source>
</evidence>
<dbReference type="GO" id="GO:0004519">
    <property type="term" value="F:endonuclease activity"/>
    <property type="evidence" value="ECO:0007669"/>
    <property type="project" value="UniProtKB-KW"/>
</dbReference>
<evidence type="ECO:0000256" key="11">
    <source>
        <dbReference type="ARBA" id="ARBA00023204"/>
    </source>
</evidence>
<dbReference type="CDD" id="cd22354">
    <property type="entry name" value="RecU-like"/>
    <property type="match status" value="1"/>
</dbReference>
<keyword evidence="6" id="KW-0255">Endonuclease</keyword>
<accession>A0A125RQ75</accession>
<comment type="subcellular location">
    <subcellularLocation>
        <location evidence="2">Cytoplasm</location>
    </subcellularLocation>
</comment>
<dbReference type="GeneID" id="26613734"/>
<evidence type="ECO:0000313" key="14">
    <source>
        <dbReference type="EMBL" id="AMD43737.1"/>
    </source>
</evidence>